<name>A0AAP0N8S1_LIQFO</name>
<dbReference type="PANTHER" id="PTHR36766:SF40">
    <property type="entry name" value="DISEASE RESISTANCE PROTEIN RGA3"/>
    <property type="match status" value="1"/>
</dbReference>
<evidence type="ECO:0000259" key="4">
    <source>
        <dbReference type="Pfam" id="PF00931"/>
    </source>
</evidence>
<feature type="domain" description="NB-ARC" evidence="4">
    <location>
        <begin position="38"/>
        <end position="216"/>
    </location>
</feature>
<dbReference type="AlphaFoldDB" id="A0AAP0N8S1"/>
<keyword evidence="2" id="KW-0677">Repeat</keyword>
<evidence type="ECO:0000313" key="7">
    <source>
        <dbReference type="EMBL" id="KAK9268570.1"/>
    </source>
</evidence>
<feature type="domain" description="R13L1/DRL21-like LRR repeat region" evidence="6">
    <location>
        <begin position="574"/>
        <end position="699"/>
    </location>
</feature>
<keyword evidence="3" id="KW-0611">Plant defense</keyword>
<evidence type="ECO:0000256" key="2">
    <source>
        <dbReference type="ARBA" id="ARBA00022737"/>
    </source>
</evidence>
<keyword evidence="8" id="KW-1185">Reference proteome</keyword>
<evidence type="ECO:0008006" key="9">
    <source>
        <dbReference type="Google" id="ProtNLM"/>
    </source>
</evidence>
<dbReference type="InterPro" id="IPR058922">
    <property type="entry name" value="WHD_DRP"/>
</dbReference>
<gene>
    <name evidence="7" type="ORF">L1049_000324</name>
</gene>
<dbReference type="Gene3D" id="1.10.8.430">
    <property type="entry name" value="Helical domain of apoptotic protease-activating factors"/>
    <property type="match status" value="1"/>
</dbReference>
<dbReference type="Gene3D" id="3.80.10.10">
    <property type="entry name" value="Ribonuclease Inhibitor"/>
    <property type="match status" value="3"/>
</dbReference>
<accession>A0AAP0N8S1</accession>
<dbReference type="Gene3D" id="1.10.10.10">
    <property type="entry name" value="Winged helix-like DNA-binding domain superfamily/Winged helix DNA-binding domain"/>
    <property type="match status" value="1"/>
</dbReference>
<dbReference type="InterPro" id="IPR042197">
    <property type="entry name" value="Apaf_helical"/>
</dbReference>
<dbReference type="SUPFAM" id="SSF52540">
    <property type="entry name" value="P-loop containing nucleoside triphosphate hydrolases"/>
    <property type="match status" value="1"/>
</dbReference>
<dbReference type="FunFam" id="1.10.10.10:FF:000322">
    <property type="entry name" value="Probable disease resistance protein At1g63360"/>
    <property type="match status" value="1"/>
</dbReference>
<reference evidence="7 8" key="1">
    <citation type="journal article" date="2024" name="Plant J.">
        <title>Genome sequences and population genomics reveal climatic adaptation and genomic divergence between two closely related sweetgum species.</title>
        <authorList>
            <person name="Xu W.Q."/>
            <person name="Ren C.Q."/>
            <person name="Zhang X.Y."/>
            <person name="Comes H.P."/>
            <person name="Liu X.H."/>
            <person name="Li Y.G."/>
            <person name="Kettle C.J."/>
            <person name="Jalonen R."/>
            <person name="Gaisberger H."/>
            <person name="Ma Y.Z."/>
            <person name="Qiu Y.X."/>
        </authorList>
    </citation>
    <scope>NUCLEOTIDE SEQUENCE [LARGE SCALE GENOMIC DNA]</scope>
    <source>
        <strain evidence="7">Hangzhou</strain>
    </source>
</reference>
<dbReference type="GO" id="GO:0006952">
    <property type="term" value="P:defense response"/>
    <property type="evidence" value="ECO:0007669"/>
    <property type="project" value="UniProtKB-KW"/>
</dbReference>
<dbReference type="Proteomes" id="UP001415857">
    <property type="component" value="Unassembled WGS sequence"/>
</dbReference>
<evidence type="ECO:0000313" key="8">
    <source>
        <dbReference type="Proteomes" id="UP001415857"/>
    </source>
</evidence>
<protein>
    <recommendedName>
        <fullName evidence="9">NB-ARC domain-containing protein</fullName>
    </recommendedName>
</protein>
<comment type="caution">
    <text evidence="7">The sequence shown here is derived from an EMBL/GenBank/DDBJ whole genome shotgun (WGS) entry which is preliminary data.</text>
</comment>
<dbReference type="InterPro" id="IPR056789">
    <property type="entry name" value="LRR_R13L1-DRL21"/>
</dbReference>
<dbReference type="GO" id="GO:0043531">
    <property type="term" value="F:ADP binding"/>
    <property type="evidence" value="ECO:0007669"/>
    <property type="project" value="InterPro"/>
</dbReference>
<evidence type="ECO:0000259" key="5">
    <source>
        <dbReference type="Pfam" id="PF23559"/>
    </source>
</evidence>
<dbReference type="InterPro" id="IPR036388">
    <property type="entry name" value="WH-like_DNA-bd_sf"/>
</dbReference>
<dbReference type="Gene3D" id="3.40.50.300">
    <property type="entry name" value="P-loop containing nucleotide triphosphate hydrolases"/>
    <property type="match status" value="1"/>
</dbReference>
<dbReference type="Pfam" id="PF23559">
    <property type="entry name" value="WHD_DRP"/>
    <property type="match status" value="1"/>
</dbReference>
<sequence length="1073" mass="122290">MKKRTSISTSKLVVGRVRPKDHSVTGYILDNSDVVGREDDKERIIDLLLSDDSDVDGVFSVIPIIGMGGLGKTTLARLVYEDDRIRKKFDPRRMWASVSNHFDLKMILKNMMESNSKMKYNINLSIRQLQSIVSDFLSNKKDHPFLLVLDDVWTENYGEWETLQGVFKNGGKGSKVLVTTRNEGVANLVGTRSEPFRLSSLPEDQCWSLFGKIAFTPRNSSSGAREELEKIGRGIVSKCDGLPLAVKAMGGLLRGDDSVEKWRNILTDDVWETEQNILTDDVWETEQNSGTTKLEILPALKLSYDHLPIHLKQCFTYCSIFPKAHVFDKKQLVQLWTAEAFIQTKEPERLDKIGNLYFDELLGRSFFLPLNADKQKYKMHDLIHDLAQSISNPHCCQVMDNVRCGISDCSRHVSLLCTDVQRYSLEIIDKSKKVRTLLLPSEYPKDFGQALDKMFHTLRYMRSLDLSSSTISELPTSVEELKLLRYLDLSKTGIKMLPNSICNLSNLQTLKLLRCLWLFELPKDLGNVINLRHLELDDMFWYKFSTVPPRMGRLINLHNLHAFPVGPDQSGYGIDELKGMVCLTGTLHISKLENVANAGEANLKEKESLLKVVFEWSDRGDVDPQDEAAAEQRVLEDLQPHSNIEELQICHFRGSRIPTWMRNGLLQNLECVSLNHCKKWRILSLGQLPHLHQLSIKGMQDLEEWQEGEFDSQLYRLKISNCPKLRKLPNLFHYLQSLKIKKCNSLKALPVTPSLQSSILVDNLELEDWNETTIVCSLEYDQGQAIHHGILPTFIKLLKLKIINCPKLQALPVDFAPAKLEIDRCELMSTLPVPELAQYLQQMTLCACPDTLVRKIPKSENLFTLVISNISNLISLPRWPHLPKLESLYIHDCKDLLSLAEEEEEEEGSLRSLTSLTLLSIRNCPKLVTLPTRGLPTTLECLIIGLCPELDSLGPKEMMKSLTSLKDLYIEDCPKLESLPEDGLPTSLQHLRIHECPLLTERCREKDGGGPDWPKIMHIRDLEIESTKIPSPETASSSTWYHRFWLFGGIKTREPGEPQRQINSTKRVKREGK</sequence>
<keyword evidence="1" id="KW-0433">Leucine-rich repeat</keyword>
<proteinExistence type="predicted"/>
<dbReference type="Pfam" id="PF25019">
    <property type="entry name" value="LRR_R13L1-DRL21"/>
    <property type="match status" value="1"/>
</dbReference>
<dbReference type="InterPro" id="IPR032675">
    <property type="entry name" value="LRR_dom_sf"/>
</dbReference>
<evidence type="ECO:0000256" key="1">
    <source>
        <dbReference type="ARBA" id="ARBA00022614"/>
    </source>
</evidence>
<dbReference type="PRINTS" id="PR00364">
    <property type="entry name" value="DISEASERSIST"/>
</dbReference>
<organism evidence="7 8">
    <name type="scientific">Liquidambar formosana</name>
    <name type="common">Formosan gum</name>
    <dbReference type="NCBI Taxonomy" id="63359"/>
    <lineage>
        <taxon>Eukaryota</taxon>
        <taxon>Viridiplantae</taxon>
        <taxon>Streptophyta</taxon>
        <taxon>Embryophyta</taxon>
        <taxon>Tracheophyta</taxon>
        <taxon>Spermatophyta</taxon>
        <taxon>Magnoliopsida</taxon>
        <taxon>eudicotyledons</taxon>
        <taxon>Gunneridae</taxon>
        <taxon>Pentapetalae</taxon>
        <taxon>Saxifragales</taxon>
        <taxon>Altingiaceae</taxon>
        <taxon>Liquidambar</taxon>
    </lineage>
</organism>
<dbReference type="InterPro" id="IPR002182">
    <property type="entry name" value="NB-ARC"/>
</dbReference>
<dbReference type="PANTHER" id="PTHR36766">
    <property type="entry name" value="PLANT BROAD-SPECTRUM MILDEW RESISTANCE PROTEIN RPW8"/>
    <property type="match status" value="1"/>
</dbReference>
<feature type="domain" description="Disease resistance protein winged helix" evidence="5">
    <location>
        <begin position="320"/>
        <end position="387"/>
    </location>
</feature>
<evidence type="ECO:0000256" key="3">
    <source>
        <dbReference type="ARBA" id="ARBA00022821"/>
    </source>
</evidence>
<dbReference type="SUPFAM" id="SSF52058">
    <property type="entry name" value="L domain-like"/>
    <property type="match status" value="2"/>
</dbReference>
<evidence type="ECO:0000259" key="6">
    <source>
        <dbReference type="Pfam" id="PF25019"/>
    </source>
</evidence>
<dbReference type="InterPro" id="IPR027417">
    <property type="entry name" value="P-loop_NTPase"/>
</dbReference>
<dbReference type="Pfam" id="PF00931">
    <property type="entry name" value="NB-ARC"/>
    <property type="match status" value="1"/>
</dbReference>
<dbReference type="EMBL" id="JBBPBK010000015">
    <property type="protein sequence ID" value="KAK9268570.1"/>
    <property type="molecule type" value="Genomic_DNA"/>
</dbReference>